<feature type="region of interest" description="Disordered" evidence="1">
    <location>
        <begin position="1"/>
        <end position="42"/>
    </location>
</feature>
<dbReference type="AlphaFoldDB" id="A0A1H4BKB1"/>
<reference evidence="2 3" key="1">
    <citation type="submission" date="2016-10" db="EMBL/GenBank/DDBJ databases">
        <authorList>
            <person name="de Groot N.N."/>
        </authorList>
    </citation>
    <scope>NUCLEOTIDE SEQUENCE [LARGE SCALE GENOMIC DNA]</scope>
    <source>
        <strain evidence="2 3">CCM7597</strain>
    </source>
</reference>
<accession>A0A1H4BKB1</accession>
<sequence length="42" mass="4959">MDKDQQKSPKVEEDSLEGINESYQSGSVEFPRMKEKKNKREE</sequence>
<organism evidence="2 3">
    <name type="scientific">Thalassobacillus cyri</name>
    <dbReference type="NCBI Taxonomy" id="571932"/>
    <lineage>
        <taxon>Bacteria</taxon>
        <taxon>Bacillati</taxon>
        <taxon>Bacillota</taxon>
        <taxon>Bacilli</taxon>
        <taxon>Bacillales</taxon>
        <taxon>Bacillaceae</taxon>
        <taxon>Thalassobacillus</taxon>
    </lineage>
</organism>
<name>A0A1H4BKB1_9BACI</name>
<dbReference type="Proteomes" id="UP000198584">
    <property type="component" value="Unassembled WGS sequence"/>
</dbReference>
<evidence type="ECO:0000256" key="1">
    <source>
        <dbReference type="SAM" id="MobiDB-lite"/>
    </source>
</evidence>
<dbReference type="STRING" id="571932.SAMN05421743_10566"/>
<protein>
    <submittedName>
        <fullName evidence="2">Uncharacterized protein</fullName>
    </submittedName>
</protein>
<gene>
    <name evidence="2" type="ORF">SAMN05421743_10566</name>
</gene>
<dbReference type="EMBL" id="FNQR01000005">
    <property type="protein sequence ID" value="SEA48635.1"/>
    <property type="molecule type" value="Genomic_DNA"/>
</dbReference>
<evidence type="ECO:0000313" key="2">
    <source>
        <dbReference type="EMBL" id="SEA48635.1"/>
    </source>
</evidence>
<proteinExistence type="predicted"/>
<dbReference type="RefSeq" id="WP_281242996.1">
    <property type="nucleotide sequence ID" value="NZ_FNQR01000005.1"/>
</dbReference>
<evidence type="ECO:0000313" key="3">
    <source>
        <dbReference type="Proteomes" id="UP000198584"/>
    </source>
</evidence>
<feature type="compositionally biased region" description="Basic and acidic residues" evidence="1">
    <location>
        <begin position="1"/>
        <end position="13"/>
    </location>
</feature>
<keyword evidence="3" id="KW-1185">Reference proteome</keyword>